<dbReference type="InterPro" id="IPR016098">
    <property type="entry name" value="CAP/MinC_C"/>
</dbReference>
<dbReference type="InterPro" id="IPR012945">
    <property type="entry name" value="Tubulin-bd_cofactor_C_dom"/>
</dbReference>
<protein>
    <submittedName>
        <fullName evidence="2">Tubulin binding cofactor C</fullName>
    </submittedName>
</protein>
<accession>A0A8J6AV33</accession>
<proteinExistence type="predicted"/>
<evidence type="ECO:0000313" key="2">
    <source>
        <dbReference type="EMBL" id="KAG9392325.1"/>
    </source>
</evidence>
<name>A0A8J6AV33_9EUKA</name>
<dbReference type="AlphaFoldDB" id="A0A8J6AV33"/>
<evidence type="ECO:0000259" key="1">
    <source>
        <dbReference type="Pfam" id="PF07986"/>
    </source>
</evidence>
<feature type="domain" description="Tubulin binding cofactor C-like" evidence="1">
    <location>
        <begin position="140"/>
        <end position="234"/>
    </location>
</feature>
<gene>
    <name evidence="2" type="ORF">J8273_5314</name>
</gene>
<dbReference type="Gene3D" id="2.160.20.70">
    <property type="match status" value="1"/>
</dbReference>
<evidence type="ECO:0000313" key="3">
    <source>
        <dbReference type="Proteomes" id="UP000717585"/>
    </source>
</evidence>
<dbReference type="Proteomes" id="UP000717585">
    <property type="component" value="Unassembled WGS sequence"/>
</dbReference>
<keyword evidence="3" id="KW-1185">Reference proteome</keyword>
<comment type="caution">
    <text evidence="2">The sequence shown here is derived from an EMBL/GenBank/DDBJ whole genome shotgun (WGS) entry which is preliminary data.</text>
</comment>
<dbReference type="EMBL" id="JAHDYR010000038">
    <property type="protein sequence ID" value="KAG9392325.1"/>
    <property type="molecule type" value="Genomic_DNA"/>
</dbReference>
<sequence>MDEETEQQCKEDILAISRQDPKIEEGMNEAQRIAEELEGRIARSTMSLHSADARLSRYEAEQWRRKLRSFSSQQAMLMQRFPRKRFSFSSRKRVQEAISKLEKTETVKQDVATDEVYETAKTYLHDRADDSRVFPEHESTVIISGCMDCAYIFTGPLKHLAILDCENVSVLFAVLRGPLIVRSGVAGQKTCKQCWVAGGIQQLRLTDVDGLQLFLRTTSDPVKERCEGVEVHPLLGLDEALIKAMPEPMQEAYSRTETGWASGYEAAVDGLVRLESSRHERMHDFSMPV</sequence>
<reference evidence="2" key="1">
    <citation type="submission" date="2021-05" db="EMBL/GenBank/DDBJ databases">
        <title>A free-living protist that lacks canonical eukaryotic 1 DNA replication and segregation systems.</title>
        <authorList>
            <person name="Salas-Leiva D.E."/>
            <person name="Tromer E.C."/>
            <person name="Curtis B.A."/>
            <person name="Jerlstrom-Hultqvist J."/>
            <person name="Kolisko M."/>
            <person name="Yi Z."/>
            <person name="Salas-Leiva J.S."/>
            <person name="Gallot-Lavallee L."/>
            <person name="Kops G.J.P.L."/>
            <person name="Archibald J.M."/>
            <person name="Simpson A.G.B."/>
            <person name="Roger A.J."/>
        </authorList>
    </citation>
    <scope>NUCLEOTIDE SEQUENCE</scope>
    <source>
        <strain evidence="2">BICM</strain>
    </source>
</reference>
<organism evidence="2 3">
    <name type="scientific">Carpediemonas membranifera</name>
    <dbReference type="NCBI Taxonomy" id="201153"/>
    <lineage>
        <taxon>Eukaryota</taxon>
        <taxon>Metamonada</taxon>
        <taxon>Carpediemonas-like organisms</taxon>
        <taxon>Carpediemonas</taxon>
    </lineage>
</organism>
<dbReference type="Pfam" id="PF07986">
    <property type="entry name" value="TBCC"/>
    <property type="match status" value="1"/>
</dbReference>